<dbReference type="Proteomes" id="UP000593719">
    <property type="component" value="Chromosome"/>
</dbReference>
<dbReference type="InterPro" id="IPR035965">
    <property type="entry name" value="PAS-like_dom_sf"/>
</dbReference>
<dbReference type="SUPFAM" id="SSF55785">
    <property type="entry name" value="PYP-like sensor domain (PAS domain)"/>
    <property type="match status" value="1"/>
</dbReference>
<dbReference type="AlphaFoldDB" id="A0A7M1B408"/>
<name>A0A7M1B408_9BACT</name>
<dbReference type="RefSeq" id="WP_151899430.1">
    <property type="nucleotide sequence ID" value="NZ_CP041235.1"/>
</dbReference>
<dbReference type="PANTHER" id="PTHR44757">
    <property type="entry name" value="DIGUANYLATE CYCLASE DGCP"/>
    <property type="match status" value="1"/>
</dbReference>
<keyword evidence="3" id="KW-1185">Reference proteome</keyword>
<evidence type="ECO:0000313" key="3">
    <source>
        <dbReference type="Proteomes" id="UP000593719"/>
    </source>
</evidence>
<sequence>MSKIIPVDEEYFFDGNVIISQTDLKGVITYANKLFCSVSGYKADELVGQPHNILRHPDMPRSIFAKMWETIQSGQAWNGLVKNLRKDGLYYWVETEILPIRDNDENITGYIAARKAASRKDIQETEETYKKMLETEEE</sequence>
<reference evidence="2 3" key="1">
    <citation type="submission" date="2019-06" db="EMBL/GenBank/DDBJ databases">
        <title>Sulfurimonas gotlandica sp. nov., a chemoautotrophic and psychrotolerant epsilonproteobacterium isolated from a pelagic redoxcline, and an emended description of the genus Sulfurimonas.</title>
        <authorList>
            <person name="Wang S."/>
            <person name="Jiang L."/>
            <person name="Shao Z."/>
        </authorList>
    </citation>
    <scope>NUCLEOTIDE SEQUENCE [LARGE SCALE GENOMIC DNA]</scope>
    <source>
        <strain evidence="2 3">S2-6</strain>
    </source>
</reference>
<dbReference type="PANTHER" id="PTHR44757:SF2">
    <property type="entry name" value="BIOFILM ARCHITECTURE MAINTENANCE PROTEIN MBAA"/>
    <property type="match status" value="1"/>
</dbReference>
<organism evidence="2 3">
    <name type="scientific">Sulfurimonas sediminis</name>
    <dbReference type="NCBI Taxonomy" id="2590020"/>
    <lineage>
        <taxon>Bacteria</taxon>
        <taxon>Pseudomonadati</taxon>
        <taxon>Campylobacterota</taxon>
        <taxon>Epsilonproteobacteria</taxon>
        <taxon>Campylobacterales</taxon>
        <taxon>Sulfurimonadaceae</taxon>
        <taxon>Sulfurimonas</taxon>
    </lineage>
</organism>
<dbReference type="NCBIfam" id="TIGR00229">
    <property type="entry name" value="sensory_box"/>
    <property type="match status" value="1"/>
</dbReference>
<dbReference type="EMBL" id="CP041235">
    <property type="protein sequence ID" value="QOP44463.1"/>
    <property type="molecule type" value="Genomic_DNA"/>
</dbReference>
<dbReference type="Pfam" id="PF08447">
    <property type="entry name" value="PAS_3"/>
    <property type="match status" value="1"/>
</dbReference>
<feature type="domain" description="PAS" evidence="1">
    <location>
        <begin position="23"/>
        <end position="74"/>
    </location>
</feature>
<accession>A0A7M1B408</accession>
<dbReference type="InterPro" id="IPR000014">
    <property type="entry name" value="PAS"/>
</dbReference>
<proteinExistence type="predicted"/>
<evidence type="ECO:0000259" key="1">
    <source>
        <dbReference type="PROSITE" id="PS50112"/>
    </source>
</evidence>
<gene>
    <name evidence="2" type="ORF">FJR45_11085</name>
</gene>
<dbReference type="InterPro" id="IPR052155">
    <property type="entry name" value="Biofilm_reg_signaling"/>
</dbReference>
<dbReference type="Gene3D" id="3.30.450.20">
    <property type="entry name" value="PAS domain"/>
    <property type="match status" value="1"/>
</dbReference>
<dbReference type="InterPro" id="IPR013655">
    <property type="entry name" value="PAS_fold_3"/>
</dbReference>
<dbReference type="PROSITE" id="PS50112">
    <property type="entry name" value="PAS"/>
    <property type="match status" value="1"/>
</dbReference>
<evidence type="ECO:0000313" key="2">
    <source>
        <dbReference type="EMBL" id="QOP44463.1"/>
    </source>
</evidence>
<protein>
    <submittedName>
        <fullName evidence="2">PAS domain S-box protein</fullName>
    </submittedName>
</protein>
<dbReference type="KEGG" id="ssei:FJR45_11085"/>
<dbReference type="CDD" id="cd00130">
    <property type="entry name" value="PAS"/>
    <property type="match status" value="1"/>
</dbReference>